<dbReference type="SUPFAM" id="SSF53850">
    <property type="entry name" value="Periplasmic binding protein-like II"/>
    <property type="match status" value="1"/>
</dbReference>
<proteinExistence type="predicted"/>
<gene>
    <name evidence="1" type="ORF">NM06_15445</name>
</gene>
<organism evidence="1 2">
    <name type="scientific">Photobacterium sp. (strain ATCC 43367)</name>
    <dbReference type="NCBI Taxonomy" id="379097"/>
    <lineage>
        <taxon>Bacteria</taxon>
        <taxon>Pseudomonadati</taxon>
        <taxon>Pseudomonadota</taxon>
        <taxon>Gammaproteobacteria</taxon>
        <taxon>Vibrionales</taxon>
        <taxon>Vibrionaceae</taxon>
        <taxon>Vibrio</taxon>
        <taxon>Vibrio oreintalis group</taxon>
    </lineage>
</organism>
<reference evidence="1 2" key="1">
    <citation type="submission" date="2014-10" db="EMBL/GenBank/DDBJ databases">
        <title>Genome sequencing of Vibrio sinaloensis T08.</title>
        <authorList>
            <person name="Chan K.-G."/>
            <person name="Mohamad N.I."/>
        </authorList>
    </citation>
    <scope>NUCLEOTIDE SEQUENCE [LARGE SCALE GENOMIC DNA]</scope>
    <source>
        <strain evidence="1 2">T08</strain>
    </source>
</reference>
<dbReference type="Proteomes" id="UP000030451">
    <property type="component" value="Unassembled WGS sequence"/>
</dbReference>
<dbReference type="AlphaFoldDB" id="A0A0A5HQI9"/>
<protein>
    <submittedName>
        <fullName evidence="1">Uncharacterized protein</fullName>
    </submittedName>
</protein>
<evidence type="ECO:0000313" key="1">
    <source>
        <dbReference type="EMBL" id="KGY07827.1"/>
    </source>
</evidence>
<dbReference type="Gene3D" id="3.40.190.10">
    <property type="entry name" value="Periplasmic binding protein-like II"/>
    <property type="match status" value="2"/>
</dbReference>
<accession>A0A0A5HQI9</accession>
<evidence type="ECO:0000313" key="2">
    <source>
        <dbReference type="Proteomes" id="UP000030451"/>
    </source>
</evidence>
<comment type="caution">
    <text evidence="1">The sequence shown here is derived from an EMBL/GenBank/DDBJ whole genome shotgun (WGS) entry which is preliminary data.</text>
</comment>
<dbReference type="STRING" id="379097.SE23_15350"/>
<dbReference type="EMBL" id="JRWP01000038">
    <property type="protein sequence ID" value="KGY07827.1"/>
    <property type="molecule type" value="Genomic_DNA"/>
</dbReference>
<name>A0A0A5HQI9_PHOS4</name>
<sequence length="180" mass="20231">MTAILDTMGVKYSIRLGSNHGRALAELRRGRSDGFFMASKNAERDEHAVFSLPLMINRWVWVVLTGSEHDFSASPDSALRVASLLNTNTDKWLKTSGYKRIDPADNIVSLIAKLDDGAVDAVFVAEEVFNHHFEDNPSYDVILQAEKAFGIYISKEYLNRHPTFMDELNTTILELSPIEP</sequence>